<dbReference type="GO" id="GO:0000139">
    <property type="term" value="C:Golgi membrane"/>
    <property type="evidence" value="ECO:0007669"/>
    <property type="project" value="UniProtKB-SubCell"/>
</dbReference>
<feature type="chain" id="PRO_5025362395" evidence="17">
    <location>
        <begin position="19"/>
        <end position="585"/>
    </location>
</feature>
<dbReference type="InterPro" id="IPR000742">
    <property type="entry name" value="EGF"/>
</dbReference>
<dbReference type="SUPFAM" id="SSF52025">
    <property type="entry name" value="PA domain"/>
    <property type="match status" value="1"/>
</dbReference>
<feature type="signal peptide" evidence="17">
    <location>
        <begin position="1"/>
        <end position="18"/>
    </location>
</feature>
<evidence type="ECO:0000256" key="11">
    <source>
        <dbReference type="ARBA" id="ARBA00023034"/>
    </source>
</evidence>
<keyword evidence="12" id="KW-0472">Membrane</keyword>
<dbReference type="InterPro" id="IPR003137">
    <property type="entry name" value="PA_domain"/>
</dbReference>
<evidence type="ECO:0000256" key="13">
    <source>
        <dbReference type="ARBA" id="ARBA00023157"/>
    </source>
</evidence>
<evidence type="ECO:0000256" key="6">
    <source>
        <dbReference type="ARBA" id="ARBA00022729"/>
    </source>
</evidence>
<evidence type="ECO:0000313" key="19">
    <source>
        <dbReference type="EMBL" id="KAE8670011.1"/>
    </source>
</evidence>
<keyword evidence="19" id="KW-0675">Receptor</keyword>
<keyword evidence="13" id="KW-1015">Disulfide bond</keyword>
<dbReference type="Proteomes" id="UP000436088">
    <property type="component" value="Unassembled WGS sequence"/>
</dbReference>
<evidence type="ECO:0000259" key="18">
    <source>
        <dbReference type="PROSITE" id="PS01186"/>
    </source>
</evidence>
<feature type="compositionally biased region" description="Basic and acidic residues" evidence="16">
    <location>
        <begin position="570"/>
        <end position="585"/>
    </location>
</feature>
<keyword evidence="10" id="KW-1133">Transmembrane helix</keyword>
<evidence type="ECO:0000256" key="17">
    <source>
        <dbReference type="SAM" id="SignalP"/>
    </source>
</evidence>
<dbReference type="FunFam" id="2.10.25.10:FF:000178">
    <property type="entry name" value="vacuolar-sorting receptor 1"/>
    <property type="match status" value="1"/>
</dbReference>
<dbReference type="PROSITE" id="PS01186">
    <property type="entry name" value="EGF_2"/>
    <property type="match status" value="1"/>
</dbReference>
<dbReference type="Pfam" id="PF02225">
    <property type="entry name" value="PA"/>
    <property type="match status" value="1"/>
</dbReference>
<feature type="domain" description="EGF-like" evidence="18">
    <location>
        <begin position="508"/>
        <end position="522"/>
    </location>
</feature>
<evidence type="ECO:0000256" key="16">
    <source>
        <dbReference type="SAM" id="MobiDB-lite"/>
    </source>
</evidence>
<dbReference type="PANTHER" id="PTHR22702:SF1">
    <property type="entry name" value="PROTEASE-ASSOCIATED DOMAIN-CONTAINING PROTEIN 1"/>
    <property type="match status" value="1"/>
</dbReference>
<keyword evidence="7" id="KW-0677">Repeat</keyword>
<keyword evidence="20" id="KW-1185">Reference proteome</keyword>
<reference evidence="19" key="1">
    <citation type="submission" date="2019-09" db="EMBL/GenBank/DDBJ databases">
        <title>Draft genome information of white flower Hibiscus syriacus.</title>
        <authorList>
            <person name="Kim Y.-M."/>
        </authorList>
    </citation>
    <scope>NUCLEOTIDE SEQUENCE [LARGE SCALE GENOMIC DNA]</scope>
    <source>
        <strain evidence="19">YM2019G1</strain>
    </source>
</reference>
<evidence type="ECO:0000256" key="2">
    <source>
        <dbReference type="ARBA" id="ARBA00007038"/>
    </source>
</evidence>
<keyword evidence="3" id="KW-0813">Transport</keyword>
<evidence type="ECO:0000256" key="14">
    <source>
        <dbReference type="ARBA" id="ARBA00023180"/>
    </source>
</evidence>
<keyword evidence="9" id="KW-0653">Protein transport</keyword>
<sequence length="585" mass="65454">MKLRIVFILFLLLHYLNSSKSQKKKARDEAAEISSSSSSWDCFVVSVNELLRDIRRGKEQLEGDFAGKIKGTHDSAIGNFGIPQYGGTLAGVVVYPKVNRKGCRSFCESGISFKSKPGALPTFVLIDRGDCFFSIKVWNAQQAGAHAVLVADEIAEGLITMNTLEEDRSKTLKKTINGGDIVNVNLDWREAVPHPKDRVEYKLWTNSNDECGVKCDLLMEFVKDFKGAAQIFEKGGYTQFTPHNITWYCPQAFTMSLRCKSQCINYGRYCAPDPEQDFTTGYEGKDFVIENLGQLCVYRVANRTGKPWMWWDYVTDFQIRCPMKAKGHNKECADDVIRALGLYVKQIEQCMGDPNVDADNPVLKEQDAQVWKGPRGDVTILPTIVVNDHQYRGKLAKVAVMKAICAGFKETTEPSVCLSSDVETNECLENNGGCWQDKAANLTACRDTFRGRVCECPFVDGVRFSGDGYRHCKACGTGRCRINNGGCRHESRDGITYMACSDDGNNKCECPPGFKGDGIKTCEGESRMNKLMFHAVIRNSNSLEFNLRVVHEYGNSGYNGTIHASRQSRRSSESRERPSMKTDRT</sequence>
<evidence type="ECO:0000256" key="15">
    <source>
        <dbReference type="ARBA" id="ARBA00046288"/>
    </source>
</evidence>
<keyword evidence="14" id="KW-0325">Glycoprotein</keyword>
<dbReference type="EMBL" id="VEPZ02001516">
    <property type="protein sequence ID" value="KAE8670011.1"/>
    <property type="molecule type" value="Genomic_DNA"/>
</dbReference>
<feature type="region of interest" description="Disordered" evidence="16">
    <location>
        <begin position="558"/>
        <end position="585"/>
    </location>
</feature>
<evidence type="ECO:0000256" key="1">
    <source>
        <dbReference type="ARBA" id="ARBA00004394"/>
    </source>
</evidence>
<comment type="similarity">
    <text evidence="2">Belongs to the VSR (BP-80) family.</text>
</comment>
<dbReference type="AlphaFoldDB" id="A0A6A2X4Z4"/>
<accession>A0A6A2X4Z4</accession>
<evidence type="ECO:0000256" key="12">
    <source>
        <dbReference type="ARBA" id="ARBA00023136"/>
    </source>
</evidence>
<protein>
    <submittedName>
        <fullName evidence="19">Vacuolar-sorting receptor 1</fullName>
    </submittedName>
</protein>
<proteinExistence type="inferred from homology"/>
<keyword evidence="5" id="KW-0812">Transmembrane</keyword>
<comment type="caution">
    <text evidence="19">The sequence shown here is derived from an EMBL/GenBank/DDBJ whole genome shotgun (WGS) entry which is preliminary data.</text>
</comment>
<gene>
    <name evidence="19" type="ORF">F3Y22_tig00112206pilonHSYRG00126</name>
</gene>
<dbReference type="GO" id="GO:0015031">
    <property type="term" value="P:protein transport"/>
    <property type="evidence" value="ECO:0007669"/>
    <property type="project" value="UniProtKB-KW"/>
</dbReference>
<keyword evidence="4" id="KW-0245">EGF-like domain</keyword>
<evidence type="ECO:0000256" key="7">
    <source>
        <dbReference type="ARBA" id="ARBA00022737"/>
    </source>
</evidence>
<dbReference type="InterPro" id="IPR056858">
    <property type="entry name" value="VSR_TRX"/>
</dbReference>
<dbReference type="InterPro" id="IPR046450">
    <property type="entry name" value="PA_dom_sf"/>
</dbReference>
<keyword evidence="6 17" id="KW-0732">Signal</keyword>
<evidence type="ECO:0000256" key="5">
    <source>
        <dbReference type="ARBA" id="ARBA00022692"/>
    </source>
</evidence>
<dbReference type="PANTHER" id="PTHR22702">
    <property type="entry name" value="PROTEASE-ASSOCIATED DOMAIN-CONTAINING PROTEIN"/>
    <property type="match status" value="1"/>
</dbReference>
<organism evidence="19 20">
    <name type="scientific">Hibiscus syriacus</name>
    <name type="common">Rose of Sharon</name>
    <dbReference type="NCBI Taxonomy" id="106335"/>
    <lineage>
        <taxon>Eukaryota</taxon>
        <taxon>Viridiplantae</taxon>
        <taxon>Streptophyta</taxon>
        <taxon>Embryophyta</taxon>
        <taxon>Tracheophyta</taxon>
        <taxon>Spermatophyta</taxon>
        <taxon>Magnoliopsida</taxon>
        <taxon>eudicotyledons</taxon>
        <taxon>Gunneridae</taxon>
        <taxon>Pentapetalae</taxon>
        <taxon>rosids</taxon>
        <taxon>malvids</taxon>
        <taxon>Malvales</taxon>
        <taxon>Malvaceae</taxon>
        <taxon>Malvoideae</taxon>
        <taxon>Hibiscus</taxon>
    </lineage>
</organism>
<evidence type="ECO:0000256" key="10">
    <source>
        <dbReference type="ARBA" id="ARBA00022989"/>
    </source>
</evidence>
<evidence type="ECO:0000256" key="9">
    <source>
        <dbReference type="ARBA" id="ARBA00022927"/>
    </source>
</evidence>
<comment type="subcellular location">
    <subcellularLocation>
        <location evidence="15">Endomembrane system</location>
        <topology evidence="15">Single-pass type I membrane protein</topology>
    </subcellularLocation>
    <subcellularLocation>
        <location evidence="1">Golgi apparatus membrane</location>
    </subcellularLocation>
</comment>
<evidence type="ECO:0000256" key="4">
    <source>
        <dbReference type="ARBA" id="ARBA00022536"/>
    </source>
</evidence>
<dbReference type="Gene3D" id="3.50.30.30">
    <property type="match status" value="1"/>
</dbReference>
<evidence type="ECO:0000313" key="20">
    <source>
        <dbReference type="Proteomes" id="UP000436088"/>
    </source>
</evidence>
<dbReference type="Gene3D" id="2.10.25.10">
    <property type="entry name" value="Laminin"/>
    <property type="match status" value="1"/>
</dbReference>
<keyword evidence="11" id="KW-0333">Golgi apparatus</keyword>
<evidence type="ECO:0000256" key="3">
    <source>
        <dbReference type="ARBA" id="ARBA00022448"/>
    </source>
</evidence>
<name>A0A6A2X4Z4_HIBSY</name>
<dbReference type="Pfam" id="PF25011">
    <property type="entry name" value="VSR_TRX"/>
    <property type="match status" value="1"/>
</dbReference>
<evidence type="ECO:0000256" key="8">
    <source>
        <dbReference type="ARBA" id="ARBA00022837"/>
    </source>
</evidence>
<keyword evidence="8" id="KW-0106">Calcium</keyword>